<gene>
    <name evidence="1" type="ORF">JOC86_004108</name>
</gene>
<comment type="caution">
    <text evidence="1">The sequence shown here is derived from an EMBL/GenBank/DDBJ whole genome shotgun (WGS) entry which is preliminary data.</text>
</comment>
<reference evidence="1 2" key="1">
    <citation type="submission" date="2021-01" db="EMBL/GenBank/DDBJ databases">
        <title>Genomic Encyclopedia of Type Strains, Phase IV (KMG-IV): sequencing the most valuable type-strain genomes for metagenomic binning, comparative biology and taxonomic classification.</title>
        <authorList>
            <person name="Goeker M."/>
        </authorList>
    </citation>
    <scope>NUCLEOTIDE SEQUENCE [LARGE SCALE GENOMIC DNA]</scope>
    <source>
        <strain evidence="1 2">DSM 24834</strain>
    </source>
</reference>
<proteinExistence type="predicted"/>
<organism evidence="1 2">
    <name type="scientific">Rossellomorea pakistanensis</name>
    <dbReference type="NCBI Taxonomy" id="992288"/>
    <lineage>
        <taxon>Bacteria</taxon>
        <taxon>Bacillati</taxon>
        <taxon>Bacillota</taxon>
        <taxon>Bacilli</taxon>
        <taxon>Bacillales</taxon>
        <taxon>Bacillaceae</taxon>
        <taxon>Rossellomorea</taxon>
    </lineage>
</organism>
<dbReference type="Proteomes" id="UP001646157">
    <property type="component" value="Unassembled WGS sequence"/>
</dbReference>
<sequence>MSILVDWSIYFDYGQINGHYGQINHYNGQIIVENGKIIKSILAFFKFISWNGVCFTHKSN</sequence>
<accession>A0ABS2NI40</accession>
<name>A0ABS2NI40_9BACI</name>
<evidence type="ECO:0000313" key="1">
    <source>
        <dbReference type="EMBL" id="MBM7587535.1"/>
    </source>
</evidence>
<keyword evidence="2" id="KW-1185">Reference proteome</keyword>
<evidence type="ECO:0000313" key="2">
    <source>
        <dbReference type="Proteomes" id="UP001646157"/>
    </source>
</evidence>
<protein>
    <submittedName>
        <fullName evidence="1">Uncharacterized protein</fullName>
    </submittedName>
</protein>
<dbReference type="EMBL" id="JAFBDZ010000004">
    <property type="protein sequence ID" value="MBM7587535.1"/>
    <property type="molecule type" value="Genomic_DNA"/>
</dbReference>